<feature type="transmembrane region" description="Helical" evidence="1">
    <location>
        <begin position="7"/>
        <end position="28"/>
    </location>
</feature>
<keyword evidence="1" id="KW-1133">Transmembrane helix</keyword>
<organism evidence="2 3">
    <name type="scientific">Paraglaciecola hydrolytica</name>
    <dbReference type="NCBI Taxonomy" id="1799789"/>
    <lineage>
        <taxon>Bacteria</taxon>
        <taxon>Pseudomonadati</taxon>
        <taxon>Pseudomonadota</taxon>
        <taxon>Gammaproteobacteria</taxon>
        <taxon>Alteromonadales</taxon>
        <taxon>Alteromonadaceae</taxon>
        <taxon>Paraglaciecola</taxon>
    </lineage>
</organism>
<dbReference type="RefSeq" id="WP_068371987.1">
    <property type="nucleotide sequence ID" value="NZ_LSNE01000002.1"/>
</dbReference>
<proteinExistence type="predicted"/>
<sequence length="102" mass="11158">MNKFIGVVQIIGAGIWCLIMIPVVFFGILGRVFVTFPEAISSGDLTGIIIGILSVAFSFLMVFVTFKFGKSLIKSAMNKLKGNKSLSTLEIVKRERLAKTKT</sequence>
<keyword evidence="1" id="KW-0472">Membrane</keyword>
<comment type="caution">
    <text evidence="2">The sequence shown here is derived from an EMBL/GenBank/DDBJ whole genome shotgun (WGS) entry which is preliminary data.</text>
</comment>
<protein>
    <submittedName>
        <fullName evidence="2">Uncharacterized protein</fullName>
    </submittedName>
</protein>
<accession>A0A136A6K0</accession>
<keyword evidence="3" id="KW-1185">Reference proteome</keyword>
<evidence type="ECO:0000313" key="2">
    <source>
        <dbReference type="EMBL" id="KXI30858.1"/>
    </source>
</evidence>
<dbReference type="EMBL" id="LSNE01000002">
    <property type="protein sequence ID" value="KXI30858.1"/>
    <property type="molecule type" value="Genomic_DNA"/>
</dbReference>
<reference evidence="3" key="1">
    <citation type="submission" date="2016-02" db="EMBL/GenBank/DDBJ databases">
        <authorList>
            <person name="Schultz-Johansen M."/>
            <person name="Glaring M.A."/>
            <person name="Bech P.K."/>
            <person name="Stougaard P."/>
        </authorList>
    </citation>
    <scope>NUCLEOTIDE SEQUENCE [LARGE SCALE GENOMIC DNA]</scope>
    <source>
        <strain evidence="3">S66</strain>
    </source>
</reference>
<dbReference type="AlphaFoldDB" id="A0A136A6K0"/>
<feature type="transmembrane region" description="Helical" evidence="1">
    <location>
        <begin position="48"/>
        <end position="69"/>
    </location>
</feature>
<evidence type="ECO:0000313" key="3">
    <source>
        <dbReference type="Proteomes" id="UP000070299"/>
    </source>
</evidence>
<dbReference type="STRING" id="1799789.AX660_05500"/>
<keyword evidence="1" id="KW-0812">Transmembrane</keyword>
<gene>
    <name evidence="2" type="ORF">AX660_05500</name>
</gene>
<dbReference type="Proteomes" id="UP000070299">
    <property type="component" value="Unassembled WGS sequence"/>
</dbReference>
<name>A0A136A6K0_9ALTE</name>
<evidence type="ECO:0000256" key="1">
    <source>
        <dbReference type="SAM" id="Phobius"/>
    </source>
</evidence>